<feature type="transmembrane region" description="Helical" evidence="1">
    <location>
        <begin position="897"/>
        <end position="917"/>
    </location>
</feature>
<dbReference type="AlphaFoldDB" id="A0A7L9RU20"/>
<evidence type="ECO:0000313" key="2">
    <source>
        <dbReference type="EMBL" id="QOL20084.1"/>
    </source>
</evidence>
<dbReference type="Gene3D" id="3.30.70.1320">
    <property type="entry name" value="Multidrug efflux transporter AcrB pore domain like"/>
    <property type="match status" value="1"/>
</dbReference>
<gene>
    <name evidence="2" type="primary">swrC</name>
    <name evidence="2" type="ORF">CPBP_00863</name>
</gene>
<feature type="transmembrane region" description="Helical" evidence="1">
    <location>
        <begin position="923"/>
        <end position="945"/>
    </location>
</feature>
<keyword evidence="1" id="KW-0472">Membrane</keyword>
<dbReference type="Gene3D" id="1.20.1640.10">
    <property type="entry name" value="Multidrug efflux transporter AcrB transmembrane domain"/>
    <property type="match status" value="2"/>
</dbReference>
<keyword evidence="1" id="KW-0812">Transmembrane</keyword>
<feature type="transmembrane region" description="Helical" evidence="1">
    <location>
        <begin position="535"/>
        <end position="555"/>
    </location>
</feature>
<dbReference type="PRINTS" id="PR00702">
    <property type="entry name" value="ACRIFLAVINRP"/>
</dbReference>
<feature type="transmembrane region" description="Helical" evidence="1">
    <location>
        <begin position="360"/>
        <end position="381"/>
    </location>
</feature>
<dbReference type="Gene3D" id="3.30.2090.10">
    <property type="entry name" value="Multidrug efflux transporter AcrB TolC docking domain, DN and DC subdomains"/>
    <property type="match status" value="2"/>
</dbReference>
<dbReference type="InterPro" id="IPR027463">
    <property type="entry name" value="AcrB_DN_DC_subdom"/>
</dbReference>
<dbReference type="EMBL" id="CP054719">
    <property type="protein sequence ID" value="QOL20084.1"/>
    <property type="molecule type" value="Genomic_DNA"/>
</dbReference>
<sequence length="1055" mass="116488">MMRSIVEFGLRQNRAILSLLVLIFIAGISTYIKIPKESFPDIKIPIMIVQLTHDSIAPEDAERLLIRPMEKQLRTLENLKDYKSTAFEGGANITLEFNAGFNAKEAKDAVRDKVDIAKADLPTETLEPNIIEINTSKFPVLTVKLSGAVPQRTLIELGRTLKDAIEANVSEVLEVNMLGDRTEQVEIQIDPVKLENYAVDLMQVIQQFSANNVMVNSGSLDTGKGRFPVKVPGLINDVKDLFDFPVMMNGSQVVTFKDIADVKLVYQDATSYARDRGQPAIALEITKRTGENIIETIEKVKYVLSQAKASDQWPQAVEVGFSQDQTKHIQDFLFTLQNTLIFTLMLVIGVIVYSMGVRPSILVGLSVPGSFLIGLLLLNAMGYTMNMIVLFSFILAAGMLVDGAIIVVEYADRRMIEGVDRVNAYKDAAHKMLIPILTSVGTIAIVFMPLLFWPGLVGEFMKFMPITLIMTLGGSIIMAVFFTPILGAMTAKVDLAHYEKSKDDILAAQNCKFDEIKGITGKYVMLLEKQLHHPWRLIGAGISSLIIVQVVYSFLNNGVVFFPDTDPEQAQINIRARGDMSGLEKDALVWQVESLILDMKELKSIYARTDAIKGGTKGAMDKGSPPDTIGTIFLEFDDWNKRRRVNDILKEIKQRCAGVPGVILDVSVQKSGPPSDKPIDIGLTGTSLDSLMKAADILKDKLVALGGVQDVEDSRFLPGVQLNINVDRVEAAKYGATIQAVGGVLRMLTTGVKVGSYRTESKRDELDVLLRFNPNYKNFDEIAHLRLPTPLGSVAISQFATQSFSDKVGTIRRLNGSRIISVKANVAEGHLASDKVNAINEWIEKSKPFSKDVSVVFRGEDKDQKESGAFLGKAFMWAIMLMLFVLILQFNSFFSAFLVLSAIVMSTVGVFIGLMIHQIPFSVVMGGVSIIALAGIIVSNNIILIDTFDETVKKITDVKTAILYTCAQRLRPIVLTHITVILGLLPIVFLVNIDFVNITITIGDPAMEFWQQLAICISYGVAFGSLLTSFVTPAALMARHKFREKRRLTKQALDR</sequence>
<keyword evidence="1" id="KW-1133">Transmembrane helix</keyword>
<feature type="transmembrane region" description="Helical" evidence="1">
    <location>
        <begin position="870"/>
        <end position="890"/>
    </location>
</feature>
<dbReference type="GO" id="GO:0042910">
    <property type="term" value="F:xenobiotic transmembrane transporter activity"/>
    <property type="evidence" value="ECO:0007669"/>
    <property type="project" value="TreeGrafter"/>
</dbReference>
<evidence type="ECO:0000256" key="1">
    <source>
        <dbReference type="SAM" id="Phobius"/>
    </source>
</evidence>
<feature type="transmembrane region" description="Helical" evidence="1">
    <location>
        <begin position="978"/>
        <end position="1000"/>
    </location>
</feature>
<feature type="transmembrane region" description="Helical" evidence="1">
    <location>
        <begin position="387"/>
        <end position="411"/>
    </location>
</feature>
<feature type="transmembrane region" description="Helical" evidence="1">
    <location>
        <begin position="332"/>
        <end position="353"/>
    </location>
</feature>
<name>A0A7L9RU20_9PROT</name>
<dbReference type="InterPro" id="IPR001036">
    <property type="entry name" value="Acrflvin-R"/>
</dbReference>
<dbReference type="GO" id="GO:0005886">
    <property type="term" value="C:plasma membrane"/>
    <property type="evidence" value="ECO:0007669"/>
    <property type="project" value="TreeGrafter"/>
</dbReference>
<dbReference type="KEGG" id="pbal:CPBP_00863"/>
<dbReference type="Pfam" id="PF00873">
    <property type="entry name" value="ACR_tran"/>
    <property type="match status" value="1"/>
</dbReference>
<evidence type="ECO:0000313" key="3">
    <source>
        <dbReference type="Proteomes" id="UP000594001"/>
    </source>
</evidence>
<organism evidence="2 3">
    <name type="scientific">Candidatus Bodocaedibacter vickermanii</name>
    <dbReference type="NCBI Taxonomy" id="2741701"/>
    <lineage>
        <taxon>Bacteria</taxon>
        <taxon>Pseudomonadati</taxon>
        <taxon>Pseudomonadota</taxon>
        <taxon>Alphaproteobacteria</taxon>
        <taxon>Holosporales</taxon>
        <taxon>Candidatus Paracaedibacteraceae</taxon>
        <taxon>Candidatus Bodocaedibacter</taxon>
    </lineage>
</organism>
<dbReference type="SUPFAM" id="SSF82693">
    <property type="entry name" value="Multidrug efflux transporter AcrB pore domain, PN1, PN2, PC1 and PC2 subdomains"/>
    <property type="match status" value="1"/>
</dbReference>
<proteinExistence type="predicted"/>
<dbReference type="SUPFAM" id="SSF82866">
    <property type="entry name" value="Multidrug efflux transporter AcrB transmembrane domain"/>
    <property type="match status" value="2"/>
</dbReference>
<dbReference type="Gene3D" id="3.30.70.1440">
    <property type="entry name" value="Multidrug efflux transporter AcrB pore domain"/>
    <property type="match status" value="1"/>
</dbReference>
<keyword evidence="3" id="KW-1185">Reference proteome</keyword>
<accession>A0A7L9RU20</accession>
<dbReference type="RefSeq" id="WP_350331639.1">
    <property type="nucleotide sequence ID" value="NZ_CP054719.1"/>
</dbReference>
<feature type="transmembrane region" description="Helical" evidence="1">
    <location>
        <begin position="432"/>
        <end position="454"/>
    </location>
</feature>
<dbReference type="Proteomes" id="UP000594001">
    <property type="component" value="Chromosome"/>
</dbReference>
<dbReference type="PANTHER" id="PTHR32063">
    <property type="match status" value="1"/>
</dbReference>
<dbReference type="Gene3D" id="3.30.70.1430">
    <property type="entry name" value="Multidrug efflux transporter AcrB pore domain"/>
    <property type="match status" value="2"/>
</dbReference>
<feature type="transmembrane region" description="Helical" evidence="1">
    <location>
        <begin position="1012"/>
        <end position="1038"/>
    </location>
</feature>
<dbReference type="PANTHER" id="PTHR32063:SF0">
    <property type="entry name" value="SWARMING MOTILITY PROTEIN SWRC"/>
    <property type="match status" value="1"/>
</dbReference>
<feature type="transmembrane region" description="Helical" evidence="1">
    <location>
        <begin position="466"/>
        <end position="491"/>
    </location>
</feature>
<dbReference type="SUPFAM" id="SSF82714">
    <property type="entry name" value="Multidrug efflux transporter AcrB TolC docking domain, DN and DC subdomains"/>
    <property type="match status" value="2"/>
</dbReference>
<protein>
    <submittedName>
        <fullName evidence="2">Swarming motility protein SwrC</fullName>
    </submittedName>
</protein>
<reference evidence="2 3" key="1">
    <citation type="submission" date="2020-06" db="EMBL/GenBank/DDBJ databases">
        <title>The endosymbiont of the kinetoplastid Bodo saltans is a Paracaedibacter-like alpha-proteobacterium possessing a putative toxin-antitoxin system.</title>
        <authorList>
            <person name="Midha S."/>
            <person name="Rigden D.J."/>
            <person name="Siozios S."/>
            <person name="Hurst G.D.D."/>
            <person name="Jackson A.P."/>
        </authorList>
    </citation>
    <scope>NUCLEOTIDE SEQUENCE [LARGE SCALE GENOMIC DNA]</scope>
    <source>
        <strain evidence="2">Lake Konstanz</strain>
    </source>
</reference>